<dbReference type="VEuPathDB" id="FungiDB:BON22_4724"/>
<evidence type="ECO:0000256" key="7">
    <source>
        <dbReference type="ARBA" id="ARBA00037472"/>
    </source>
</evidence>
<evidence type="ECO:0000256" key="6">
    <source>
        <dbReference type="ARBA" id="ARBA00023136"/>
    </source>
</evidence>
<feature type="transmembrane region" description="Helical" evidence="9">
    <location>
        <begin position="120"/>
        <end position="140"/>
    </location>
</feature>
<keyword evidence="4 9" id="KW-1133">Transmembrane helix</keyword>
<dbReference type="GO" id="GO:0000324">
    <property type="term" value="C:fungal-type vacuole"/>
    <property type="evidence" value="ECO:0007669"/>
    <property type="project" value="TreeGrafter"/>
</dbReference>
<feature type="transmembrane region" description="Helical" evidence="9">
    <location>
        <begin position="287"/>
        <end position="305"/>
    </location>
</feature>
<comment type="function">
    <text evidence="7">Catalyzes the ATP-dependent translocation of sphingoid long-chain bases (LCBs) from the cytoplasmic site toward the extracytoplasmic side of the membrane (flip-flop). Involved in the establishment of the functional lipid asymmetry of the plasma membrane. Regulates intracellular levels of LCBs, sphingolipid precursors that are growth inhibitory at increased levels.</text>
</comment>
<dbReference type="Pfam" id="PF04479">
    <property type="entry name" value="RTA1"/>
    <property type="match status" value="1"/>
</dbReference>
<comment type="subcellular location">
    <subcellularLocation>
        <location evidence="1">Cell membrane</location>
        <topology evidence="1">Multi-pass membrane protein</topology>
    </subcellularLocation>
</comment>
<feature type="transmembrane region" description="Helical" evidence="9">
    <location>
        <begin position="93"/>
        <end position="113"/>
    </location>
</feature>
<dbReference type="OrthoDB" id="3358017at2759"/>
<feature type="transmembrane region" description="Helical" evidence="9">
    <location>
        <begin position="196"/>
        <end position="220"/>
    </location>
</feature>
<evidence type="ECO:0000256" key="1">
    <source>
        <dbReference type="ARBA" id="ARBA00004651"/>
    </source>
</evidence>
<organism evidence="10">
    <name type="scientific">Cyberlindnera fabianii</name>
    <name type="common">Yeast</name>
    <name type="synonym">Hansenula fabianii</name>
    <dbReference type="NCBI Taxonomy" id="36022"/>
    <lineage>
        <taxon>Eukaryota</taxon>
        <taxon>Fungi</taxon>
        <taxon>Dikarya</taxon>
        <taxon>Ascomycota</taxon>
        <taxon>Saccharomycotina</taxon>
        <taxon>Saccharomycetes</taxon>
        <taxon>Phaffomycetales</taxon>
        <taxon>Phaffomycetaceae</taxon>
        <taxon>Cyberlindnera</taxon>
    </lineage>
</organism>
<feature type="transmembrane region" description="Helical" evidence="9">
    <location>
        <begin position="317"/>
        <end position="341"/>
    </location>
</feature>
<name>A0A061BA19_CYBFA</name>
<evidence type="ECO:0000256" key="5">
    <source>
        <dbReference type="ARBA" id="ARBA00023055"/>
    </source>
</evidence>
<sequence length="381" mass="42307">MSTYAPIVTSLQSQLASLTSVIATETNTHKFLQEFRSIEYAVASLQQISASQVLLTASDSSVSASATSGLSHASEVLSSLSKADNIYGMDPSLGGNVAMTIIMGIFFIAHTGMGWFYQTWWFGISYFLGSALEMIGYIGRSVSAGDSDNKDAYMVQIVCLTIAPCFIMAGIYFLLAQFVMVFGQKYAILKPIWYSYIFIACDIVSLLVQGTGGGIASAAAKRYESGQTGTDIMVGGLAFQVVSMSVFLLMYGHFFWKIKYLRSGFKEMENQFPEEFASIRAKPSFKWFPLVVFLGTIFVYVRSIYRVVELSEGWKGYLMIHEIYFMILDALMMALTCLIFIPFHPGIMIGKGSIAVPGTKKYKRLEREKYVQEQTDDKSDV</sequence>
<dbReference type="PANTHER" id="PTHR31465:SF9">
    <property type="entry name" value="SPHINGOID LONG-CHAIN BASE TRANSPORTER RSB1"/>
    <property type="match status" value="1"/>
</dbReference>
<evidence type="ECO:0000256" key="9">
    <source>
        <dbReference type="SAM" id="Phobius"/>
    </source>
</evidence>
<feature type="transmembrane region" description="Helical" evidence="9">
    <location>
        <begin position="232"/>
        <end position="256"/>
    </location>
</feature>
<protein>
    <recommendedName>
        <fullName evidence="8">Sphingoid long-chain base transporter RSB1</fullName>
    </recommendedName>
</protein>
<dbReference type="PhylomeDB" id="A0A061BA19"/>
<dbReference type="PANTHER" id="PTHR31465">
    <property type="entry name" value="PROTEIN RTA1-RELATED"/>
    <property type="match status" value="1"/>
</dbReference>
<dbReference type="EMBL" id="LK052897">
    <property type="protein sequence ID" value="CDR43759.1"/>
    <property type="molecule type" value="Genomic_DNA"/>
</dbReference>
<dbReference type="GO" id="GO:0006869">
    <property type="term" value="P:lipid transport"/>
    <property type="evidence" value="ECO:0007669"/>
    <property type="project" value="UniProtKB-KW"/>
</dbReference>
<accession>A0A061BA19</accession>
<dbReference type="InterPro" id="IPR007568">
    <property type="entry name" value="RTA1"/>
</dbReference>
<evidence type="ECO:0000313" key="10">
    <source>
        <dbReference type="EMBL" id="CDR43759.1"/>
    </source>
</evidence>
<keyword evidence="3 9" id="KW-0812">Transmembrane</keyword>
<proteinExistence type="inferred from homology"/>
<evidence type="ECO:0000256" key="3">
    <source>
        <dbReference type="ARBA" id="ARBA00022692"/>
    </source>
</evidence>
<reference evidence="10" key="1">
    <citation type="journal article" date="2014" name="Genome Announc.">
        <title>Genome sequence of the yeast Cyberlindnera fabianii (Hansenula fabianii).</title>
        <authorList>
            <person name="Freel K.C."/>
            <person name="Sarilar V."/>
            <person name="Neuveglise C."/>
            <person name="Devillers H."/>
            <person name="Friedrich A."/>
            <person name="Schacherer J."/>
        </authorList>
    </citation>
    <scope>NUCLEOTIDE SEQUENCE</scope>
    <source>
        <strain evidence="10">YJS4271</strain>
    </source>
</reference>
<evidence type="ECO:0000256" key="8">
    <source>
        <dbReference type="ARBA" id="ARBA00041117"/>
    </source>
</evidence>
<feature type="transmembrane region" description="Helical" evidence="9">
    <location>
        <begin position="152"/>
        <end position="175"/>
    </location>
</feature>
<evidence type="ECO:0000256" key="4">
    <source>
        <dbReference type="ARBA" id="ARBA00022989"/>
    </source>
</evidence>
<comment type="similarity">
    <text evidence="2">Belongs to the lipid-translocating exporter (LTE) (TC 9.A.26.1) family.</text>
</comment>
<keyword evidence="5" id="KW-0813">Transport</keyword>
<keyword evidence="5" id="KW-0445">Lipid transport</keyword>
<dbReference type="GO" id="GO:0005886">
    <property type="term" value="C:plasma membrane"/>
    <property type="evidence" value="ECO:0007669"/>
    <property type="project" value="UniProtKB-SubCell"/>
</dbReference>
<evidence type="ECO:0000256" key="2">
    <source>
        <dbReference type="ARBA" id="ARBA00009969"/>
    </source>
</evidence>
<gene>
    <name evidence="10" type="ORF">CYFA0S_12e04016g</name>
</gene>
<dbReference type="AlphaFoldDB" id="A0A061BA19"/>
<keyword evidence="6 9" id="KW-0472">Membrane</keyword>